<reference evidence="1 2" key="2">
    <citation type="journal article" date="2010" name="Nucleic Acids Res.">
        <title>BeetleBase in 2010: revisions to provide comprehensive genomic information for Tribolium castaneum.</title>
        <authorList>
            <person name="Kim H.S."/>
            <person name="Murphy T."/>
            <person name="Xia J."/>
            <person name="Caragea D."/>
            <person name="Park Y."/>
            <person name="Beeman R.W."/>
            <person name="Lorenzen M.D."/>
            <person name="Butcher S."/>
            <person name="Manak J.R."/>
            <person name="Brown S.J."/>
        </authorList>
    </citation>
    <scope>GENOME REANNOTATION</scope>
    <source>
        <strain evidence="1 2">Georgia GA2</strain>
    </source>
</reference>
<reference evidence="1 2" key="1">
    <citation type="journal article" date="2008" name="Nature">
        <title>The genome of the model beetle and pest Tribolium castaneum.</title>
        <authorList>
            <consortium name="Tribolium Genome Sequencing Consortium"/>
            <person name="Richards S."/>
            <person name="Gibbs R.A."/>
            <person name="Weinstock G.M."/>
            <person name="Brown S.J."/>
            <person name="Denell R."/>
            <person name="Beeman R.W."/>
            <person name="Gibbs R."/>
            <person name="Beeman R.W."/>
            <person name="Brown S.J."/>
            <person name="Bucher G."/>
            <person name="Friedrich M."/>
            <person name="Grimmelikhuijzen C.J."/>
            <person name="Klingler M."/>
            <person name="Lorenzen M."/>
            <person name="Richards S."/>
            <person name="Roth S."/>
            <person name="Schroder R."/>
            <person name="Tautz D."/>
            <person name="Zdobnov E.M."/>
            <person name="Muzny D."/>
            <person name="Gibbs R.A."/>
            <person name="Weinstock G.M."/>
            <person name="Attaway T."/>
            <person name="Bell S."/>
            <person name="Buhay C.J."/>
            <person name="Chandrabose M.N."/>
            <person name="Chavez D."/>
            <person name="Clerk-Blankenburg K.P."/>
            <person name="Cree A."/>
            <person name="Dao M."/>
            <person name="Davis C."/>
            <person name="Chacko J."/>
            <person name="Dinh H."/>
            <person name="Dugan-Rocha S."/>
            <person name="Fowler G."/>
            <person name="Garner T.T."/>
            <person name="Garnes J."/>
            <person name="Gnirke A."/>
            <person name="Hawes A."/>
            <person name="Hernandez J."/>
            <person name="Hines S."/>
            <person name="Holder M."/>
            <person name="Hume J."/>
            <person name="Jhangiani S.N."/>
            <person name="Joshi V."/>
            <person name="Khan Z.M."/>
            <person name="Jackson L."/>
            <person name="Kovar C."/>
            <person name="Kowis A."/>
            <person name="Lee S."/>
            <person name="Lewis L.R."/>
            <person name="Margolis J."/>
            <person name="Morgan M."/>
            <person name="Nazareth L.V."/>
            <person name="Nguyen N."/>
            <person name="Okwuonu G."/>
            <person name="Parker D."/>
            <person name="Richards S."/>
            <person name="Ruiz S.J."/>
            <person name="Santibanez J."/>
            <person name="Savard J."/>
            <person name="Scherer S.E."/>
            <person name="Schneider B."/>
            <person name="Sodergren E."/>
            <person name="Tautz D."/>
            <person name="Vattahil S."/>
            <person name="Villasana D."/>
            <person name="White C.S."/>
            <person name="Wright R."/>
            <person name="Park Y."/>
            <person name="Beeman R.W."/>
            <person name="Lord J."/>
            <person name="Oppert B."/>
            <person name="Lorenzen M."/>
            <person name="Brown S."/>
            <person name="Wang L."/>
            <person name="Savard J."/>
            <person name="Tautz D."/>
            <person name="Richards S."/>
            <person name="Weinstock G."/>
            <person name="Gibbs R.A."/>
            <person name="Liu Y."/>
            <person name="Worley K."/>
            <person name="Weinstock G."/>
            <person name="Elsik C.G."/>
            <person name="Reese J.T."/>
            <person name="Elhaik E."/>
            <person name="Landan G."/>
            <person name="Graur D."/>
            <person name="Arensburger P."/>
            <person name="Atkinson P."/>
            <person name="Beeman R.W."/>
            <person name="Beidler J."/>
            <person name="Brown S.J."/>
            <person name="Demuth J.P."/>
            <person name="Drury D.W."/>
            <person name="Du Y.Z."/>
            <person name="Fujiwara H."/>
            <person name="Lorenzen M."/>
            <person name="Maselli V."/>
            <person name="Osanai M."/>
            <person name="Park Y."/>
            <person name="Robertson H.M."/>
            <person name="Tu Z."/>
            <person name="Wang J.J."/>
            <person name="Wang S."/>
            <person name="Richards S."/>
            <person name="Song H."/>
            <person name="Zhang L."/>
            <person name="Sodergren E."/>
            <person name="Werner D."/>
            <person name="Stanke M."/>
            <person name="Morgenstern B."/>
            <person name="Solovyev V."/>
            <person name="Kosarev P."/>
            <person name="Brown G."/>
            <person name="Chen H.C."/>
            <person name="Ermolaeva O."/>
            <person name="Hlavina W."/>
            <person name="Kapustin Y."/>
            <person name="Kiryutin B."/>
            <person name="Kitts P."/>
            <person name="Maglott D."/>
            <person name="Pruitt K."/>
            <person name="Sapojnikov V."/>
            <person name="Souvorov A."/>
            <person name="Mackey A.J."/>
            <person name="Waterhouse R.M."/>
            <person name="Wyder S."/>
            <person name="Zdobnov E.M."/>
            <person name="Zdobnov E.M."/>
            <person name="Wyder S."/>
            <person name="Kriventseva E.V."/>
            <person name="Kadowaki T."/>
            <person name="Bork P."/>
            <person name="Aranda M."/>
            <person name="Bao R."/>
            <person name="Beermann A."/>
            <person name="Berns N."/>
            <person name="Bolognesi R."/>
            <person name="Bonneton F."/>
            <person name="Bopp D."/>
            <person name="Brown S.J."/>
            <person name="Bucher G."/>
            <person name="Butts T."/>
            <person name="Chaumot A."/>
            <person name="Denell R.E."/>
            <person name="Ferrier D.E."/>
            <person name="Friedrich M."/>
            <person name="Gordon C.M."/>
            <person name="Jindra M."/>
            <person name="Klingler M."/>
            <person name="Lan Q."/>
            <person name="Lattorff H.M."/>
            <person name="Laudet V."/>
            <person name="von Levetsow C."/>
            <person name="Liu Z."/>
            <person name="Lutz R."/>
            <person name="Lynch J.A."/>
            <person name="da Fonseca R.N."/>
            <person name="Posnien N."/>
            <person name="Reuter R."/>
            <person name="Roth S."/>
            <person name="Savard J."/>
            <person name="Schinko J.B."/>
            <person name="Schmitt C."/>
            <person name="Schoppmeier M."/>
            <person name="Schroder R."/>
            <person name="Shippy T.D."/>
            <person name="Simonnet F."/>
            <person name="Marques-Souza H."/>
            <person name="Tautz D."/>
            <person name="Tomoyasu Y."/>
            <person name="Trauner J."/>
            <person name="Van der Zee M."/>
            <person name="Vervoort M."/>
            <person name="Wittkopp N."/>
            <person name="Wimmer E.A."/>
            <person name="Yang X."/>
            <person name="Jones A.K."/>
            <person name="Sattelle D.B."/>
            <person name="Ebert P.R."/>
            <person name="Nelson D."/>
            <person name="Scott J.G."/>
            <person name="Beeman R.W."/>
            <person name="Muthukrishnan S."/>
            <person name="Kramer K.J."/>
            <person name="Arakane Y."/>
            <person name="Beeman R.W."/>
            <person name="Zhu Q."/>
            <person name="Hogenkamp D."/>
            <person name="Dixit R."/>
            <person name="Oppert B."/>
            <person name="Jiang H."/>
            <person name="Zou Z."/>
            <person name="Marshall J."/>
            <person name="Elpidina E."/>
            <person name="Vinokurov K."/>
            <person name="Oppert C."/>
            <person name="Zou Z."/>
            <person name="Evans J."/>
            <person name="Lu Z."/>
            <person name="Zhao P."/>
            <person name="Sumathipala N."/>
            <person name="Altincicek B."/>
            <person name="Vilcinskas A."/>
            <person name="Williams M."/>
            <person name="Hultmark D."/>
            <person name="Hetru C."/>
            <person name="Jiang H."/>
            <person name="Grimmelikhuijzen C.J."/>
            <person name="Hauser F."/>
            <person name="Cazzamali G."/>
            <person name="Williamson M."/>
            <person name="Park Y."/>
            <person name="Li B."/>
            <person name="Tanaka Y."/>
            <person name="Predel R."/>
            <person name="Neupert S."/>
            <person name="Schachtner J."/>
            <person name="Verleyen P."/>
            <person name="Raible F."/>
            <person name="Bork P."/>
            <person name="Friedrich M."/>
            <person name="Walden K.K."/>
            <person name="Robertson H.M."/>
            <person name="Angeli S."/>
            <person name="Foret S."/>
            <person name="Bucher G."/>
            <person name="Schuetz S."/>
            <person name="Maleszka R."/>
            <person name="Wimmer E.A."/>
            <person name="Beeman R.W."/>
            <person name="Lorenzen M."/>
            <person name="Tomoyasu Y."/>
            <person name="Miller S.C."/>
            <person name="Grossmann D."/>
            <person name="Bucher G."/>
        </authorList>
    </citation>
    <scope>NUCLEOTIDE SEQUENCE [LARGE SCALE GENOMIC DNA]</scope>
    <source>
        <strain evidence="1 2">Georgia GA2</strain>
    </source>
</reference>
<proteinExistence type="predicted"/>
<dbReference type="Proteomes" id="UP000007266">
    <property type="component" value="Linkage group 2"/>
</dbReference>
<gene>
    <name evidence="1" type="primary">GLEAN_04813</name>
    <name evidence="1" type="ORF">TcasGA2_TC004813</name>
</gene>
<dbReference type="AlphaFoldDB" id="D6WB68"/>
<evidence type="ECO:0000313" key="2">
    <source>
        <dbReference type="Proteomes" id="UP000007266"/>
    </source>
</evidence>
<evidence type="ECO:0000313" key="1">
    <source>
        <dbReference type="EMBL" id="EEZ98959.1"/>
    </source>
</evidence>
<protein>
    <submittedName>
        <fullName evidence="1">Uncharacterized protein</fullName>
    </submittedName>
</protein>
<accession>D6WB68</accession>
<dbReference type="EMBL" id="KQ971311">
    <property type="protein sequence ID" value="EEZ98959.1"/>
    <property type="molecule type" value="Genomic_DNA"/>
</dbReference>
<dbReference type="HOGENOM" id="CLU_2486238_0_0_1"/>
<name>D6WB68_TRICA</name>
<keyword evidence="2" id="KW-1185">Reference proteome</keyword>
<organism evidence="1 2">
    <name type="scientific">Tribolium castaneum</name>
    <name type="common">Red flour beetle</name>
    <dbReference type="NCBI Taxonomy" id="7070"/>
    <lineage>
        <taxon>Eukaryota</taxon>
        <taxon>Metazoa</taxon>
        <taxon>Ecdysozoa</taxon>
        <taxon>Arthropoda</taxon>
        <taxon>Hexapoda</taxon>
        <taxon>Insecta</taxon>
        <taxon>Pterygota</taxon>
        <taxon>Neoptera</taxon>
        <taxon>Endopterygota</taxon>
        <taxon>Coleoptera</taxon>
        <taxon>Polyphaga</taxon>
        <taxon>Cucujiformia</taxon>
        <taxon>Tenebrionidae</taxon>
        <taxon>Tenebrionidae incertae sedis</taxon>
        <taxon>Tribolium</taxon>
    </lineage>
</organism>
<sequence length="87" mass="9824">MTIHLFNDAKHVAVLQTRLRLPLLKSPRRSQDGRLGSTLAGPLALKQRFSAENELEAWAIVKFLCGGYGRRWRGFAVVAVQPFQEPH</sequence>